<evidence type="ECO:0000256" key="8">
    <source>
        <dbReference type="ARBA" id="ARBA00022840"/>
    </source>
</evidence>
<keyword evidence="11" id="KW-0829">Tyrosine-protein kinase</keyword>
<keyword evidence="13" id="KW-0325">Glycoprotein</keyword>
<evidence type="ECO:0000256" key="3">
    <source>
        <dbReference type="ARBA" id="ARBA00022553"/>
    </source>
</evidence>
<sequence length="915" mass="101953">MSVPSNREHHFQNLRDRYTNCTYVDGNLELTWLQDKNLDLSFLQYIREVTGYVLISHVDVKRIVLPSLQIIRGRTLFKLNVRDEEFALMVTLSKMENLETPALRDILSGSVGFFNNYNLCHIRTVNWDEILTGSKAKTIYVYNFTQPERECPPCHDSCEEGCWGEGSHNCQKFSKINCSPQCHQGRCFGPNPRECCHLFCAGGCTGPKQSDCLACRNFYDDGVCKQECPPMMRYNPSTYSWESNPEGKYAYGATCVKNCPDHLLKDNGACVRSCPPNKKAFNGECVPCDGPCPKNCQGVDVVHAGNIDSFKGCTIIEGSITILDTSFNGFQEVYTNFTFGPHYPRMHPNKLEVFNTLREVTGFVSIQSSHQDFKNLSCFKNLDIIGGRQLTEYFAALYIVKTSLQSLSLRSLKKVRSGSVAILENKELCFASSIDWKKVMRSSAHNMLLQSNGDEDKCRKKGLVCHSQCGSDGCWGPGPDECLSCRSYRLGETCIQSCNTSLGIYDAGNQICKHCHEECSGECFGPGAGNCSQCRHVRDGPYCVHDCPVSKFGQNGECKPCHENCVQGCTGALNKLGDGGCKSCEKAIVSMYDPNVVEQCLKADESCPDGFYHEYIGPQEEGALKSLTGKSVCRKCHQRCKNCTAFGIHVSVCECLRYSSGEQCEDQCPRDHYADEANHKCVKCADECRKCYGPTTSNCIACRNYRVYSGDEKKLFNCTASCPSEKPYKVFEDNNEDPYCSDKDPNIAAYGVNTEEDPWTVIIGGSAGCVVLFGVFLAIFSYQWLQRARTKENTMKLTMRMSGFDDNEPLKPSNVKPNLAQLRIVKEAELRKGGIHGVGAFGTVYKGVWVPEGENVKIPVAIKVLREGTQPNTNKEFLEEAYIMASVDHPNLLKLLAVCMTSELMLVTQLMPLGC</sequence>
<dbReference type="PROSITE" id="PS50011">
    <property type="entry name" value="PROTEIN_KINASE_DOM"/>
    <property type="match status" value="1"/>
</dbReference>
<name>A0A7R9M3P4_9ACAR</name>
<comment type="catalytic activity">
    <reaction evidence="14">
        <text>L-tyrosyl-[protein] + ATP = O-phospho-L-tyrosyl-[protein] + ADP + H(+)</text>
        <dbReference type="Rhea" id="RHEA:10596"/>
        <dbReference type="Rhea" id="RHEA-COMP:10136"/>
        <dbReference type="Rhea" id="RHEA-COMP:20101"/>
        <dbReference type="ChEBI" id="CHEBI:15378"/>
        <dbReference type="ChEBI" id="CHEBI:30616"/>
        <dbReference type="ChEBI" id="CHEBI:46858"/>
        <dbReference type="ChEBI" id="CHEBI:61978"/>
        <dbReference type="ChEBI" id="CHEBI:456216"/>
        <dbReference type="EC" id="2.7.10.1"/>
    </reaction>
</comment>
<dbReference type="EMBL" id="OC920969">
    <property type="protein sequence ID" value="CAD7652987.1"/>
    <property type="molecule type" value="Genomic_DNA"/>
</dbReference>
<dbReference type="Gene3D" id="3.80.20.20">
    <property type="entry name" value="Receptor L-domain"/>
    <property type="match status" value="2"/>
</dbReference>
<feature type="transmembrane region" description="Helical" evidence="15">
    <location>
        <begin position="759"/>
        <end position="785"/>
    </location>
</feature>
<evidence type="ECO:0000256" key="15">
    <source>
        <dbReference type="SAM" id="Phobius"/>
    </source>
</evidence>
<dbReference type="Proteomes" id="UP000728032">
    <property type="component" value="Unassembled WGS sequence"/>
</dbReference>
<dbReference type="InterPro" id="IPR001245">
    <property type="entry name" value="Ser-Thr/Tyr_kinase_cat_dom"/>
</dbReference>
<dbReference type="OrthoDB" id="6219513at2759"/>
<dbReference type="GO" id="GO:0016020">
    <property type="term" value="C:membrane"/>
    <property type="evidence" value="ECO:0007669"/>
    <property type="project" value="UniProtKB-SubCell"/>
</dbReference>
<keyword evidence="18" id="KW-1185">Reference proteome</keyword>
<keyword evidence="7" id="KW-0418">Kinase</keyword>
<evidence type="ECO:0000256" key="13">
    <source>
        <dbReference type="ARBA" id="ARBA00023180"/>
    </source>
</evidence>
<keyword evidence="4" id="KW-0808">Transferase</keyword>
<evidence type="ECO:0000256" key="6">
    <source>
        <dbReference type="ARBA" id="ARBA00022741"/>
    </source>
</evidence>
<evidence type="ECO:0000259" key="16">
    <source>
        <dbReference type="PROSITE" id="PS50011"/>
    </source>
</evidence>
<dbReference type="AlphaFoldDB" id="A0A7R9M3P4"/>
<proteinExistence type="predicted"/>
<organism evidence="17">
    <name type="scientific">Oppiella nova</name>
    <dbReference type="NCBI Taxonomy" id="334625"/>
    <lineage>
        <taxon>Eukaryota</taxon>
        <taxon>Metazoa</taxon>
        <taxon>Ecdysozoa</taxon>
        <taxon>Arthropoda</taxon>
        <taxon>Chelicerata</taxon>
        <taxon>Arachnida</taxon>
        <taxon>Acari</taxon>
        <taxon>Acariformes</taxon>
        <taxon>Sarcoptiformes</taxon>
        <taxon>Oribatida</taxon>
        <taxon>Brachypylina</taxon>
        <taxon>Oppioidea</taxon>
        <taxon>Oppiidae</taxon>
        <taxon>Oppiella</taxon>
    </lineage>
</organism>
<keyword evidence="6" id="KW-0547">Nucleotide-binding</keyword>
<dbReference type="InterPro" id="IPR032778">
    <property type="entry name" value="GF_recep_IV"/>
</dbReference>
<dbReference type="SUPFAM" id="SSF57184">
    <property type="entry name" value="Growth factor receptor domain"/>
    <property type="match status" value="3"/>
</dbReference>
<comment type="subcellular location">
    <subcellularLocation>
        <location evidence="1">Membrane</location>
        <topology evidence="1">Single-pass type I membrane protein</topology>
    </subcellularLocation>
</comment>
<dbReference type="SUPFAM" id="SSF52058">
    <property type="entry name" value="L domain-like"/>
    <property type="match status" value="2"/>
</dbReference>
<dbReference type="Pfam" id="PF07714">
    <property type="entry name" value="PK_Tyr_Ser-Thr"/>
    <property type="match status" value="1"/>
</dbReference>
<dbReference type="Pfam" id="PF14843">
    <property type="entry name" value="GF_recep_IV"/>
    <property type="match status" value="1"/>
</dbReference>
<dbReference type="Gene3D" id="3.30.200.20">
    <property type="entry name" value="Phosphorylase Kinase, domain 1"/>
    <property type="match status" value="1"/>
</dbReference>
<gene>
    <name evidence="17" type="ORF">ONB1V03_LOCUS9645</name>
</gene>
<dbReference type="CDD" id="cd00064">
    <property type="entry name" value="FU"/>
    <property type="match status" value="4"/>
</dbReference>
<dbReference type="GO" id="GO:0007169">
    <property type="term" value="P:cell surface receptor protein tyrosine kinase signaling pathway"/>
    <property type="evidence" value="ECO:0007669"/>
    <property type="project" value="UniProtKB-ARBA"/>
</dbReference>
<keyword evidence="9 15" id="KW-1133">Transmembrane helix</keyword>
<protein>
    <recommendedName>
        <fullName evidence="2">receptor protein-tyrosine kinase</fullName>
        <ecNumber evidence="2">2.7.10.1</ecNumber>
    </recommendedName>
</protein>
<evidence type="ECO:0000313" key="18">
    <source>
        <dbReference type="Proteomes" id="UP000728032"/>
    </source>
</evidence>
<dbReference type="SUPFAM" id="SSF56112">
    <property type="entry name" value="Protein kinase-like (PK-like)"/>
    <property type="match status" value="1"/>
</dbReference>
<dbReference type="InterPro" id="IPR036941">
    <property type="entry name" value="Rcpt_L-dom_sf"/>
</dbReference>
<dbReference type="PANTHER" id="PTHR24418">
    <property type="entry name" value="TYROSINE-PROTEIN KINASE"/>
    <property type="match status" value="1"/>
</dbReference>
<dbReference type="FunFam" id="3.30.200.20:FF:000422">
    <property type="entry name" value="Receptor protein-tyrosine kinase"/>
    <property type="match status" value="1"/>
</dbReference>
<evidence type="ECO:0000256" key="5">
    <source>
        <dbReference type="ARBA" id="ARBA00022692"/>
    </source>
</evidence>
<keyword evidence="8" id="KW-0067">ATP-binding</keyword>
<keyword evidence="12" id="KW-0675">Receptor</keyword>
<dbReference type="GO" id="GO:0004714">
    <property type="term" value="F:transmembrane receptor protein tyrosine kinase activity"/>
    <property type="evidence" value="ECO:0007669"/>
    <property type="project" value="UniProtKB-EC"/>
</dbReference>
<dbReference type="InterPro" id="IPR006211">
    <property type="entry name" value="Furin-like_Cys-rich_dom"/>
</dbReference>
<evidence type="ECO:0000256" key="9">
    <source>
        <dbReference type="ARBA" id="ARBA00022989"/>
    </source>
</evidence>
<keyword evidence="5 15" id="KW-0812">Transmembrane</keyword>
<feature type="domain" description="Protein kinase" evidence="16">
    <location>
        <begin position="830"/>
        <end position="915"/>
    </location>
</feature>
<dbReference type="InterPro" id="IPR000494">
    <property type="entry name" value="Rcpt_L-dom"/>
</dbReference>
<dbReference type="GO" id="GO:0005524">
    <property type="term" value="F:ATP binding"/>
    <property type="evidence" value="ECO:0007669"/>
    <property type="project" value="UniProtKB-KW"/>
</dbReference>
<dbReference type="Pfam" id="PF01030">
    <property type="entry name" value="Recep_L_domain"/>
    <property type="match status" value="2"/>
</dbReference>
<dbReference type="InterPro" id="IPR006212">
    <property type="entry name" value="Furin_repeat"/>
</dbReference>
<evidence type="ECO:0000256" key="2">
    <source>
        <dbReference type="ARBA" id="ARBA00011902"/>
    </source>
</evidence>
<evidence type="ECO:0000256" key="11">
    <source>
        <dbReference type="ARBA" id="ARBA00023137"/>
    </source>
</evidence>
<dbReference type="Pfam" id="PF00757">
    <property type="entry name" value="Furin-like"/>
    <property type="match status" value="1"/>
</dbReference>
<evidence type="ECO:0000256" key="1">
    <source>
        <dbReference type="ARBA" id="ARBA00004479"/>
    </source>
</evidence>
<dbReference type="EC" id="2.7.10.1" evidence="2"/>
<evidence type="ECO:0000256" key="7">
    <source>
        <dbReference type="ARBA" id="ARBA00022777"/>
    </source>
</evidence>
<dbReference type="FunFam" id="3.80.20.20:FF:000009">
    <property type="entry name" value="Receptor protein-tyrosine kinase"/>
    <property type="match status" value="1"/>
</dbReference>
<evidence type="ECO:0000256" key="14">
    <source>
        <dbReference type="ARBA" id="ARBA00051243"/>
    </source>
</evidence>
<accession>A0A7R9M3P4</accession>
<dbReference type="EMBL" id="CAJPVJ010006144">
    <property type="protein sequence ID" value="CAG2170174.1"/>
    <property type="molecule type" value="Genomic_DNA"/>
</dbReference>
<evidence type="ECO:0000256" key="12">
    <source>
        <dbReference type="ARBA" id="ARBA00023170"/>
    </source>
</evidence>
<keyword evidence="10 15" id="KW-0472">Membrane</keyword>
<reference evidence="17" key="1">
    <citation type="submission" date="2020-11" db="EMBL/GenBank/DDBJ databases">
        <authorList>
            <person name="Tran Van P."/>
        </authorList>
    </citation>
    <scope>NUCLEOTIDE SEQUENCE</scope>
</reference>
<dbReference type="FunFam" id="2.10.220.10:FF:000001">
    <property type="entry name" value="Receptor protein-tyrosine kinase"/>
    <property type="match status" value="1"/>
</dbReference>
<dbReference type="FunFam" id="2.10.220.10:FF:000002">
    <property type="entry name" value="Receptor protein-tyrosine kinase"/>
    <property type="match status" value="1"/>
</dbReference>
<dbReference type="InterPro" id="IPR000719">
    <property type="entry name" value="Prot_kinase_dom"/>
</dbReference>
<dbReference type="GO" id="GO:0002009">
    <property type="term" value="P:morphogenesis of an epithelium"/>
    <property type="evidence" value="ECO:0007669"/>
    <property type="project" value="UniProtKB-ARBA"/>
</dbReference>
<dbReference type="InterPro" id="IPR009030">
    <property type="entry name" value="Growth_fac_rcpt_cys_sf"/>
</dbReference>
<dbReference type="SMART" id="SM00261">
    <property type="entry name" value="FU"/>
    <property type="match status" value="7"/>
</dbReference>
<dbReference type="InterPro" id="IPR050198">
    <property type="entry name" value="Non-receptor_tyrosine_kinases"/>
</dbReference>
<keyword evidence="3" id="KW-0597">Phosphoprotein</keyword>
<evidence type="ECO:0000313" key="17">
    <source>
        <dbReference type="EMBL" id="CAD7652987.1"/>
    </source>
</evidence>
<evidence type="ECO:0000256" key="4">
    <source>
        <dbReference type="ARBA" id="ARBA00022679"/>
    </source>
</evidence>
<dbReference type="Gene3D" id="2.10.220.10">
    <property type="entry name" value="Hormone Receptor, Insulin-like Growth Factor Receptor 1, Chain A, domain 2"/>
    <property type="match status" value="3"/>
</dbReference>
<feature type="non-terminal residue" evidence="17">
    <location>
        <position position="1"/>
    </location>
</feature>
<evidence type="ECO:0000256" key="10">
    <source>
        <dbReference type="ARBA" id="ARBA00023136"/>
    </source>
</evidence>
<dbReference type="InterPro" id="IPR011009">
    <property type="entry name" value="Kinase-like_dom_sf"/>
</dbReference>